<dbReference type="RefSeq" id="WP_405287193.1">
    <property type="nucleotide sequence ID" value="NZ_JBBHLI010000007.1"/>
</dbReference>
<reference evidence="3 4" key="1">
    <citation type="submission" date="2024-02" db="EMBL/GenBank/DDBJ databases">
        <title>A novel Gemmatimonadota bacterium.</title>
        <authorList>
            <person name="Du Z.-J."/>
            <person name="Ye Y.-Q."/>
        </authorList>
    </citation>
    <scope>NUCLEOTIDE SEQUENCE [LARGE SCALE GENOMIC DNA]</scope>
    <source>
        <strain evidence="3 4">DH-20</strain>
    </source>
</reference>
<comment type="caution">
    <text evidence="3">The sequence shown here is derived from an EMBL/GenBank/DDBJ whole genome shotgun (WGS) entry which is preliminary data.</text>
</comment>
<dbReference type="Pfam" id="PF00534">
    <property type="entry name" value="Glycos_transf_1"/>
    <property type="match status" value="1"/>
</dbReference>
<dbReference type="GO" id="GO:0016757">
    <property type="term" value="F:glycosyltransferase activity"/>
    <property type="evidence" value="ECO:0007669"/>
    <property type="project" value="UniProtKB-KW"/>
</dbReference>
<dbReference type="EC" id="2.4.-.-" evidence="3"/>
<dbReference type="InterPro" id="IPR050194">
    <property type="entry name" value="Glycosyltransferase_grp1"/>
</dbReference>
<dbReference type="InterPro" id="IPR028098">
    <property type="entry name" value="Glyco_trans_4-like_N"/>
</dbReference>
<evidence type="ECO:0000259" key="1">
    <source>
        <dbReference type="Pfam" id="PF00534"/>
    </source>
</evidence>
<keyword evidence="3" id="KW-0328">Glycosyltransferase</keyword>
<dbReference type="EMBL" id="JBBHLI010000007">
    <property type="protein sequence ID" value="MEK9501819.1"/>
    <property type="molecule type" value="Genomic_DNA"/>
</dbReference>
<sequence length="400" mass="43378">MRIALFTDTCFPTVNGVARALGLLVDHANAAGHEVALVSPDLGAPHPGVAFQVRLPGVTLPFYRELKAARPWMGARDADVLEAFAPDVVHVATEALVGSVGRRWARARGIPLITSFCTNFPDYLSGYHMGFAEEACWSWLRRFHAAADLTVCPSHATRKDLAERGFHERLKIWGRGVDAELFHPSRRDPALRASMAPDAEVVLLYVGRIAPEKKVELLVEAFPEIRARSEKTVALVFVGGGPALEPLRERAPEGVHFAGYQRGEALARHYASADVFLFGSDTETFGQVVTEALSSGLPVVAPARGGVTDTVIPGETGFLFEPGNARALADHAVRLVNDDALRERIGARAREMARARSWAAVFETLFRDYAEACAGRYGAVTDTSDDRRAVGATLGAEARR</sequence>
<dbReference type="PANTHER" id="PTHR45947:SF3">
    <property type="entry name" value="SULFOQUINOVOSYL TRANSFERASE SQD2"/>
    <property type="match status" value="1"/>
</dbReference>
<dbReference type="CDD" id="cd03814">
    <property type="entry name" value="GT4-like"/>
    <property type="match status" value="1"/>
</dbReference>
<dbReference type="Gene3D" id="3.40.50.2000">
    <property type="entry name" value="Glycogen Phosphorylase B"/>
    <property type="match status" value="2"/>
</dbReference>
<dbReference type="SUPFAM" id="SSF53756">
    <property type="entry name" value="UDP-Glycosyltransferase/glycogen phosphorylase"/>
    <property type="match status" value="1"/>
</dbReference>
<keyword evidence="4" id="KW-1185">Reference proteome</keyword>
<dbReference type="Pfam" id="PF13439">
    <property type="entry name" value="Glyco_transf_4"/>
    <property type="match status" value="1"/>
</dbReference>
<accession>A0ABU9EAW7</accession>
<gene>
    <name evidence="3" type="ORF">WI372_12580</name>
</gene>
<evidence type="ECO:0000313" key="3">
    <source>
        <dbReference type="EMBL" id="MEK9501819.1"/>
    </source>
</evidence>
<dbReference type="Proteomes" id="UP001484239">
    <property type="component" value="Unassembled WGS sequence"/>
</dbReference>
<keyword evidence="3" id="KW-0808">Transferase</keyword>
<organism evidence="3 4">
    <name type="scientific">Gaopeijia maritima</name>
    <dbReference type="NCBI Taxonomy" id="3119007"/>
    <lineage>
        <taxon>Bacteria</taxon>
        <taxon>Pseudomonadati</taxon>
        <taxon>Gemmatimonadota</taxon>
        <taxon>Longimicrobiia</taxon>
        <taxon>Gaopeijiales</taxon>
        <taxon>Gaopeijiaceae</taxon>
        <taxon>Gaopeijia</taxon>
    </lineage>
</organism>
<proteinExistence type="predicted"/>
<protein>
    <submittedName>
        <fullName evidence="3">Glycosyltransferase family 1 protein</fullName>
        <ecNumber evidence="3">2.4.-.-</ecNumber>
    </submittedName>
</protein>
<feature type="domain" description="Glycosyltransferase subfamily 4-like N-terminal" evidence="2">
    <location>
        <begin position="14"/>
        <end position="180"/>
    </location>
</feature>
<dbReference type="InterPro" id="IPR001296">
    <property type="entry name" value="Glyco_trans_1"/>
</dbReference>
<feature type="domain" description="Glycosyl transferase family 1" evidence="1">
    <location>
        <begin position="196"/>
        <end position="352"/>
    </location>
</feature>
<name>A0ABU9EAW7_9BACT</name>
<evidence type="ECO:0000313" key="4">
    <source>
        <dbReference type="Proteomes" id="UP001484239"/>
    </source>
</evidence>
<dbReference type="PANTHER" id="PTHR45947">
    <property type="entry name" value="SULFOQUINOVOSYL TRANSFERASE SQD2"/>
    <property type="match status" value="1"/>
</dbReference>
<evidence type="ECO:0000259" key="2">
    <source>
        <dbReference type="Pfam" id="PF13439"/>
    </source>
</evidence>